<dbReference type="PANTHER" id="PTHR37157:SF2">
    <property type="entry name" value="EB DOMAIN-CONTAINING PROTEIN-RELATED"/>
    <property type="match status" value="1"/>
</dbReference>
<feature type="domain" description="EB" evidence="1">
    <location>
        <begin position="64"/>
        <end position="115"/>
    </location>
</feature>
<dbReference type="OrthoDB" id="5874482at2759"/>
<evidence type="ECO:0000313" key="2">
    <source>
        <dbReference type="EMBL" id="VDK29021.1"/>
    </source>
</evidence>
<dbReference type="PANTHER" id="PTHR37157">
    <property type="entry name" value="PRION-LIKE-(Q/N-RICH) DOMAIN-BEARING PROTEIN 25"/>
    <property type="match status" value="1"/>
</dbReference>
<keyword evidence="3" id="KW-1185">Reference proteome</keyword>
<dbReference type="EMBL" id="UYRR01017651">
    <property type="protein sequence ID" value="VDK29021.1"/>
    <property type="molecule type" value="Genomic_DNA"/>
</dbReference>
<dbReference type="Proteomes" id="UP000267096">
    <property type="component" value="Unassembled WGS sequence"/>
</dbReference>
<name>A0A0M3JIX5_ANISI</name>
<dbReference type="WBParaSite" id="ASIM_0000759101-mRNA-1">
    <property type="protein sequence ID" value="ASIM_0000759101-mRNA-1"/>
    <property type="gene ID" value="ASIM_0000759101"/>
</dbReference>
<reference evidence="2 3" key="2">
    <citation type="submission" date="2018-11" db="EMBL/GenBank/DDBJ databases">
        <authorList>
            <consortium name="Pathogen Informatics"/>
        </authorList>
    </citation>
    <scope>NUCLEOTIDE SEQUENCE [LARGE SCALE GENOMIC DNA]</scope>
</reference>
<dbReference type="Pfam" id="PF01683">
    <property type="entry name" value="EB"/>
    <property type="match status" value="2"/>
</dbReference>
<dbReference type="AlphaFoldDB" id="A0A0M3JIX5"/>
<evidence type="ECO:0000259" key="1">
    <source>
        <dbReference type="Pfam" id="PF01683"/>
    </source>
</evidence>
<proteinExistence type="predicted"/>
<sequence>MRSCYSDCFEVRINDYCYTKAYIGHYCIFNEQCQGGSTCLNNYCGCEMGSAVEGNRCLNSTNECPMNQIRIQERCYSTSQIGGPCQHSQQCLGGSFCELGKCECPEDSVQTHDYCREMSARCPPTQVPIAEQCFDKVKLQNSS</sequence>
<organism evidence="4">
    <name type="scientific">Anisakis simplex</name>
    <name type="common">Herring worm</name>
    <dbReference type="NCBI Taxonomy" id="6269"/>
    <lineage>
        <taxon>Eukaryota</taxon>
        <taxon>Metazoa</taxon>
        <taxon>Ecdysozoa</taxon>
        <taxon>Nematoda</taxon>
        <taxon>Chromadorea</taxon>
        <taxon>Rhabditida</taxon>
        <taxon>Spirurina</taxon>
        <taxon>Ascaridomorpha</taxon>
        <taxon>Ascaridoidea</taxon>
        <taxon>Anisakidae</taxon>
        <taxon>Anisakis</taxon>
        <taxon>Anisakis simplex complex</taxon>
    </lineage>
</organism>
<protein>
    <submittedName>
        <fullName evidence="4">EB domain-containing protein</fullName>
    </submittedName>
</protein>
<gene>
    <name evidence="2" type="ORF">ASIM_LOCUS7361</name>
</gene>
<reference evidence="4" key="1">
    <citation type="submission" date="2017-02" db="UniProtKB">
        <authorList>
            <consortium name="WormBaseParasite"/>
        </authorList>
    </citation>
    <scope>IDENTIFICATION</scope>
</reference>
<evidence type="ECO:0000313" key="3">
    <source>
        <dbReference type="Proteomes" id="UP000267096"/>
    </source>
</evidence>
<dbReference type="InterPro" id="IPR006149">
    <property type="entry name" value="EB_dom"/>
</dbReference>
<accession>A0A0M3JIX5</accession>
<evidence type="ECO:0000313" key="4">
    <source>
        <dbReference type="WBParaSite" id="ASIM_0000759101-mRNA-1"/>
    </source>
</evidence>
<feature type="domain" description="EB" evidence="1">
    <location>
        <begin position="10"/>
        <end position="57"/>
    </location>
</feature>